<evidence type="ECO:0000256" key="1">
    <source>
        <dbReference type="ARBA" id="ARBA00023172"/>
    </source>
</evidence>
<dbReference type="InterPro" id="IPR013762">
    <property type="entry name" value="Integrase-like_cat_sf"/>
</dbReference>
<keyword evidence="1" id="KW-0233">DNA recombination</keyword>
<dbReference type="GO" id="GO:0003677">
    <property type="term" value="F:DNA binding"/>
    <property type="evidence" value="ECO:0007669"/>
    <property type="project" value="InterPro"/>
</dbReference>
<dbReference type="GO" id="GO:0006310">
    <property type="term" value="P:DNA recombination"/>
    <property type="evidence" value="ECO:0007669"/>
    <property type="project" value="UniProtKB-KW"/>
</dbReference>
<proteinExistence type="predicted"/>
<gene>
    <name evidence="2" type="ORF">S01H1_38047</name>
</gene>
<reference evidence="2" key="1">
    <citation type="journal article" date="2014" name="Front. Microbiol.">
        <title>High frequency of phylogenetically diverse reductive dehalogenase-homologous genes in deep subseafloor sedimentary metagenomes.</title>
        <authorList>
            <person name="Kawai M."/>
            <person name="Futagami T."/>
            <person name="Toyoda A."/>
            <person name="Takaki Y."/>
            <person name="Nishi S."/>
            <person name="Hori S."/>
            <person name="Arai W."/>
            <person name="Tsubouchi T."/>
            <person name="Morono Y."/>
            <person name="Uchiyama I."/>
            <person name="Ito T."/>
            <person name="Fujiyama A."/>
            <person name="Inagaki F."/>
            <person name="Takami H."/>
        </authorList>
    </citation>
    <scope>NUCLEOTIDE SEQUENCE</scope>
    <source>
        <strain evidence="2">Expedition CK06-06</strain>
    </source>
</reference>
<feature type="non-terminal residue" evidence="2">
    <location>
        <position position="269"/>
    </location>
</feature>
<name>X0U862_9ZZZZ</name>
<dbReference type="Gene3D" id="1.10.443.10">
    <property type="entry name" value="Intergrase catalytic core"/>
    <property type="match status" value="1"/>
</dbReference>
<dbReference type="EMBL" id="BARS01023922">
    <property type="protein sequence ID" value="GAG01959.1"/>
    <property type="molecule type" value="Genomic_DNA"/>
</dbReference>
<evidence type="ECO:0008006" key="3">
    <source>
        <dbReference type="Google" id="ProtNLM"/>
    </source>
</evidence>
<dbReference type="AlphaFoldDB" id="X0U862"/>
<dbReference type="GO" id="GO:0015074">
    <property type="term" value="P:DNA integration"/>
    <property type="evidence" value="ECO:0007669"/>
    <property type="project" value="InterPro"/>
</dbReference>
<dbReference type="SUPFAM" id="SSF56349">
    <property type="entry name" value="DNA breaking-rejoining enzymes"/>
    <property type="match status" value="1"/>
</dbReference>
<dbReference type="InterPro" id="IPR011010">
    <property type="entry name" value="DNA_brk_join_enz"/>
</dbReference>
<accession>X0U862</accession>
<organism evidence="2">
    <name type="scientific">marine sediment metagenome</name>
    <dbReference type="NCBI Taxonomy" id="412755"/>
    <lineage>
        <taxon>unclassified sequences</taxon>
        <taxon>metagenomes</taxon>
        <taxon>ecological metagenomes</taxon>
    </lineage>
</organism>
<comment type="caution">
    <text evidence="2">The sequence shown here is derived from an EMBL/GenBank/DDBJ whole genome shotgun (WGS) entry which is preliminary data.</text>
</comment>
<evidence type="ECO:0000313" key="2">
    <source>
        <dbReference type="EMBL" id="GAG01959.1"/>
    </source>
</evidence>
<feature type="non-terminal residue" evidence="2">
    <location>
        <position position="1"/>
    </location>
</feature>
<sequence>QNRGRDKSLGHALSRIGIAERILESKRQDQGLPEGGPVADYMTLDALEYLQDRLLAGDESRLDSRAPTTVDSVLRAVMAFTRYCRAHGWVSEVPILPKLATDDVMKGRPISQDEFDAMLDAVPAVVGEEIAPSWQFTLKVLWESTFRVGDMMDFSWDDERRIHPVWPNRPNHRPTLMIPPTQKNGKVQEIPMLPGLRDLLEGIPKRERHGWVANPEPIDCQIRSREEWFRPTPEDLRDLSSKYSNCAIARACGVTETAVRKWLTQDSIT</sequence>
<protein>
    <recommendedName>
        <fullName evidence="3">Tyr recombinase domain-containing protein</fullName>
    </recommendedName>
</protein>